<organism evidence="1 2">
    <name type="scientific">Actinoplanes missouriensis (strain ATCC 14538 / DSM 43046 / CBS 188.64 / JCM 3121 / NBRC 102363 / NCIMB 12654 / NRRL B-3342 / UNCC 431)</name>
    <dbReference type="NCBI Taxonomy" id="512565"/>
    <lineage>
        <taxon>Bacteria</taxon>
        <taxon>Bacillati</taxon>
        <taxon>Actinomycetota</taxon>
        <taxon>Actinomycetes</taxon>
        <taxon>Micromonosporales</taxon>
        <taxon>Micromonosporaceae</taxon>
        <taxon>Actinoplanes</taxon>
    </lineage>
</organism>
<dbReference type="AlphaFoldDB" id="I0HEB9"/>
<dbReference type="OrthoDB" id="3297510at2"/>
<dbReference type="PATRIC" id="fig|512565.3.peg.6130"/>
<sequence>MDPLLSLAREEMVRRLTTAAGQMTATVDMLTTLRDLAGDVRGTESMRAAIEELTLTRDRLLGQARSITGCAPVG</sequence>
<accession>I0HEB9</accession>
<dbReference type="Proteomes" id="UP000007882">
    <property type="component" value="Chromosome"/>
</dbReference>
<protein>
    <submittedName>
        <fullName evidence="1">Uncharacterized protein</fullName>
    </submittedName>
</protein>
<dbReference type="STRING" id="512565.AMIS_61360"/>
<dbReference type="KEGG" id="ams:AMIS_61360"/>
<proteinExistence type="predicted"/>
<gene>
    <name evidence="1" type="ordered locus">AMIS_61360</name>
</gene>
<reference evidence="1 2" key="1">
    <citation type="submission" date="2012-02" db="EMBL/GenBank/DDBJ databases">
        <title>Complete genome sequence of Actinoplanes missouriensis 431 (= NBRC 102363).</title>
        <authorList>
            <person name="Ohnishi Y."/>
            <person name="Ishikawa J."/>
            <person name="Sekine M."/>
            <person name="Hosoyama A."/>
            <person name="Harada T."/>
            <person name="Narita H."/>
            <person name="Hata T."/>
            <person name="Konno Y."/>
            <person name="Tutikane K."/>
            <person name="Fujita N."/>
            <person name="Horinouchi S."/>
            <person name="Hayakawa M."/>
        </authorList>
    </citation>
    <scope>NUCLEOTIDE SEQUENCE [LARGE SCALE GENOMIC DNA]</scope>
    <source>
        <strain evidence="2">ATCC 14538 / DSM 43046 / CBS 188.64 / JCM 3121 / NBRC 102363 / NCIMB 12654 / NRRL B-3342 / UNCC 431</strain>
    </source>
</reference>
<keyword evidence="2" id="KW-1185">Reference proteome</keyword>
<evidence type="ECO:0000313" key="2">
    <source>
        <dbReference type="Proteomes" id="UP000007882"/>
    </source>
</evidence>
<dbReference type="HOGENOM" id="CLU_2679397_0_0_11"/>
<evidence type="ECO:0000313" key="1">
    <source>
        <dbReference type="EMBL" id="BAL91356.1"/>
    </source>
</evidence>
<dbReference type="EMBL" id="AP012319">
    <property type="protein sequence ID" value="BAL91356.1"/>
    <property type="molecule type" value="Genomic_DNA"/>
</dbReference>
<name>I0HEB9_ACTM4</name>
<dbReference type="RefSeq" id="WP_014446243.1">
    <property type="nucleotide sequence ID" value="NC_017093.1"/>
</dbReference>